<organism evidence="8 9">
    <name type="scientific">Nonomuraea maritima</name>
    <dbReference type="NCBI Taxonomy" id="683260"/>
    <lineage>
        <taxon>Bacteria</taxon>
        <taxon>Bacillati</taxon>
        <taxon>Actinomycetota</taxon>
        <taxon>Actinomycetes</taxon>
        <taxon>Streptosporangiales</taxon>
        <taxon>Streptosporangiaceae</taxon>
        <taxon>Nonomuraea</taxon>
    </lineage>
</organism>
<dbReference type="SUPFAM" id="SSF88659">
    <property type="entry name" value="Sigma3 and sigma4 domains of RNA polymerase sigma factors"/>
    <property type="match status" value="1"/>
</dbReference>
<dbReference type="Gene3D" id="1.10.1740.10">
    <property type="match status" value="1"/>
</dbReference>
<dbReference type="Gene3D" id="1.10.10.10">
    <property type="entry name" value="Winged helix-like DNA-binding domain superfamily/Winged helix DNA-binding domain"/>
    <property type="match status" value="1"/>
</dbReference>
<dbReference type="InterPro" id="IPR036388">
    <property type="entry name" value="WH-like_DNA-bd_sf"/>
</dbReference>
<dbReference type="InterPro" id="IPR039425">
    <property type="entry name" value="RNA_pol_sigma-70-like"/>
</dbReference>
<dbReference type="InterPro" id="IPR013325">
    <property type="entry name" value="RNA_pol_sigma_r2"/>
</dbReference>
<evidence type="ECO:0000313" key="8">
    <source>
        <dbReference type="EMBL" id="SDM06451.1"/>
    </source>
</evidence>
<evidence type="ECO:0000313" key="9">
    <source>
        <dbReference type="Proteomes" id="UP000198683"/>
    </source>
</evidence>
<dbReference type="InterPro" id="IPR014325">
    <property type="entry name" value="RNA_pol_sigma-E_actinobac"/>
</dbReference>
<evidence type="ECO:0000259" key="6">
    <source>
        <dbReference type="Pfam" id="PF04542"/>
    </source>
</evidence>
<keyword evidence="3" id="KW-0731">Sigma factor</keyword>
<gene>
    <name evidence="8" type="ORF">SAMN05421874_13743</name>
</gene>
<feature type="domain" description="RNA polymerase sigma factor 70 region 4 type 2" evidence="7">
    <location>
        <begin position="98"/>
        <end position="149"/>
    </location>
</feature>
<dbReference type="InterPro" id="IPR014284">
    <property type="entry name" value="RNA_pol_sigma-70_dom"/>
</dbReference>
<dbReference type="EMBL" id="FNFB01000037">
    <property type="protein sequence ID" value="SDM06451.1"/>
    <property type="molecule type" value="Genomic_DNA"/>
</dbReference>
<evidence type="ECO:0000256" key="3">
    <source>
        <dbReference type="ARBA" id="ARBA00023082"/>
    </source>
</evidence>
<keyword evidence="5" id="KW-0804">Transcription</keyword>
<dbReference type="NCBIfam" id="TIGR02983">
    <property type="entry name" value="SigE-fam_strep"/>
    <property type="match status" value="1"/>
</dbReference>
<feature type="domain" description="RNA polymerase sigma-70 region 2" evidence="6">
    <location>
        <begin position="15"/>
        <end position="78"/>
    </location>
</feature>
<evidence type="ECO:0000256" key="5">
    <source>
        <dbReference type="ARBA" id="ARBA00023163"/>
    </source>
</evidence>
<dbReference type="AlphaFoldDB" id="A0A1G9Q6S9"/>
<dbReference type="InterPro" id="IPR013249">
    <property type="entry name" value="RNA_pol_sigma70_r4_t2"/>
</dbReference>
<evidence type="ECO:0000256" key="1">
    <source>
        <dbReference type="ARBA" id="ARBA00010641"/>
    </source>
</evidence>
<accession>A0A1G9Q6S9</accession>
<keyword evidence="4" id="KW-0238">DNA-binding</keyword>
<dbReference type="GO" id="GO:0016987">
    <property type="term" value="F:sigma factor activity"/>
    <property type="evidence" value="ECO:0007669"/>
    <property type="project" value="UniProtKB-KW"/>
</dbReference>
<dbReference type="SUPFAM" id="SSF88946">
    <property type="entry name" value="Sigma2 domain of RNA polymerase sigma factors"/>
    <property type="match status" value="1"/>
</dbReference>
<keyword evidence="9" id="KW-1185">Reference proteome</keyword>
<dbReference type="STRING" id="683260.SAMN05421874_13743"/>
<dbReference type="PANTHER" id="PTHR43133">
    <property type="entry name" value="RNA POLYMERASE ECF-TYPE SIGMA FACTO"/>
    <property type="match status" value="1"/>
</dbReference>
<proteinExistence type="inferred from homology"/>
<dbReference type="RefSeq" id="WP_245740877.1">
    <property type="nucleotide sequence ID" value="NZ_FNFB01000037.1"/>
</dbReference>
<dbReference type="CDD" id="cd06171">
    <property type="entry name" value="Sigma70_r4"/>
    <property type="match status" value="1"/>
</dbReference>
<dbReference type="GO" id="GO:0006352">
    <property type="term" value="P:DNA-templated transcription initiation"/>
    <property type="evidence" value="ECO:0007669"/>
    <property type="project" value="InterPro"/>
</dbReference>
<evidence type="ECO:0000259" key="7">
    <source>
        <dbReference type="Pfam" id="PF08281"/>
    </source>
</evidence>
<sequence length="159" mass="18507">MRPWEVEFEEFVRARSHALLRYGLVLTGSTDDAADLVQEALLRLSSSWRRVRNKDDPEGYVRTIMARQHVSWWRRRRREHLTADVHPPVHGDEPELGEIWQWLRALPVRQRTVLVLRYYEDLADGEIAARLGISQTTVRSQASRALATLRVRADALTGR</sequence>
<keyword evidence="2" id="KW-0805">Transcription regulation</keyword>
<name>A0A1G9Q6S9_9ACTN</name>
<protein>
    <submittedName>
        <fullName evidence="8">RNA polymerase sigma-70 factor, sigma-E family</fullName>
    </submittedName>
</protein>
<dbReference type="NCBIfam" id="TIGR02937">
    <property type="entry name" value="sigma70-ECF"/>
    <property type="match status" value="1"/>
</dbReference>
<comment type="similarity">
    <text evidence="1">Belongs to the sigma-70 factor family. ECF subfamily.</text>
</comment>
<dbReference type="Pfam" id="PF04542">
    <property type="entry name" value="Sigma70_r2"/>
    <property type="match status" value="1"/>
</dbReference>
<evidence type="ECO:0000256" key="4">
    <source>
        <dbReference type="ARBA" id="ARBA00023125"/>
    </source>
</evidence>
<dbReference type="Pfam" id="PF08281">
    <property type="entry name" value="Sigma70_r4_2"/>
    <property type="match status" value="1"/>
</dbReference>
<dbReference type="PANTHER" id="PTHR43133:SF50">
    <property type="entry name" value="ECF RNA POLYMERASE SIGMA FACTOR SIGM"/>
    <property type="match status" value="1"/>
</dbReference>
<dbReference type="GO" id="GO:0003677">
    <property type="term" value="F:DNA binding"/>
    <property type="evidence" value="ECO:0007669"/>
    <property type="project" value="UniProtKB-KW"/>
</dbReference>
<reference evidence="8 9" key="1">
    <citation type="submission" date="2016-10" db="EMBL/GenBank/DDBJ databases">
        <authorList>
            <person name="de Groot N.N."/>
        </authorList>
    </citation>
    <scope>NUCLEOTIDE SEQUENCE [LARGE SCALE GENOMIC DNA]</scope>
    <source>
        <strain evidence="8 9">CGMCC 4.5681</strain>
    </source>
</reference>
<evidence type="ECO:0000256" key="2">
    <source>
        <dbReference type="ARBA" id="ARBA00023015"/>
    </source>
</evidence>
<dbReference type="InterPro" id="IPR007627">
    <property type="entry name" value="RNA_pol_sigma70_r2"/>
</dbReference>
<dbReference type="Proteomes" id="UP000198683">
    <property type="component" value="Unassembled WGS sequence"/>
</dbReference>
<dbReference type="InterPro" id="IPR013324">
    <property type="entry name" value="RNA_pol_sigma_r3/r4-like"/>
</dbReference>